<dbReference type="Proteomes" id="UP001162483">
    <property type="component" value="Unassembled WGS sequence"/>
</dbReference>
<reference evidence="1" key="1">
    <citation type="submission" date="2023-05" db="EMBL/GenBank/DDBJ databases">
        <authorList>
            <person name="Stuckert A."/>
        </authorList>
    </citation>
    <scope>NUCLEOTIDE SEQUENCE</scope>
</reference>
<evidence type="ECO:0000313" key="1">
    <source>
        <dbReference type="EMBL" id="CAI9597791.1"/>
    </source>
</evidence>
<sequence length="48" mass="4861">MKCTGLQSSGDMFSGVTNHASLSGSLMDVSGFGGCQENSTCLTALCQV</sequence>
<comment type="caution">
    <text evidence="1">The sequence shown here is derived from an EMBL/GenBank/DDBJ whole genome shotgun (WGS) entry which is preliminary data.</text>
</comment>
<gene>
    <name evidence="1" type="ORF">SPARVUS_LOCUS12301902</name>
</gene>
<dbReference type="EMBL" id="CATNWA010017080">
    <property type="protein sequence ID" value="CAI9597791.1"/>
    <property type="molecule type" value="Genomic_DNA"/>
</dbReference>
<evidence type="ECO:0000313" key="2">
    <source>
        <dbReference type="Proteomes" id="UP001162483"/>
    </source>
</evidence>
<proteinExistence type="predicted"/>
<organism evidence="1 2">
    <name type="scientific">Staurois parvus</name>
    <dbReference type="NCBI Taxonomy" id="386267"/>
    <lineage>
        <taxon>Eukaryota</taxon>
        <taxon>Metazoa</taxon>
        <taxon>Chordata</taxon>
        <taxon>Craniata</taxon>
        <taxon>Vertebrata</taxon>
        <taxon>Euteleostomi</taxon>
        <taxon>Amphibia</taxon>
        <taxon>Batrachia</taxon>
        <taxon>Anura</taxon>
        <taxon>Neobatrachia</taxon>
        <taxon>Ranoidea</taxon>
        <taxon>Ranidae</taxon>
        <taxon>Staurois</taxon>
    </lineage>
</organism>
<keyword evidence="2" id="KW-1185">Reference proteome</keyword>
<accession>A0ABN9FL63</accession>
<name>A0ABN9FL63_9NEOB</name>
<protein>
    <submittedName>
        <fullName evidence="1">Uncharacterized protein</fullName>
    </submittedName>
</protein>